<evidence type="ECO:0000259" key="1">
    <source>
        <dbReference type="Pfam" id="PF13349"/>
    </source>
</evidence>
<gene>
    <name evidence="3" type="ORF">A2Y85_06005</name>
</gene>
<dbReference type="AlphaFoldDB" id="A0A1F4U1Y5"/>
<evidence type="ECO:0000313" key="4">
    <source>
        <dbReference type="Proteomes" id="UP000177025"/>
    </source>
</evidence>
<dbReference type="Pfam" id="PF13349">
    <property type="entry name" value="DUF4097"/>
    <property type="match status" value="1"/>
</dbReference>
<evidence type="ECO:0000313" key="3">
    <source>
        <dbReference type="EMBL" id="OGC38956.1"/>
    </source>
</evidence>
<dbReference type="Proteomes" id="UP000177025">
    <property type="component" value="Unassembled WGS sequence"/>
</dbReference>
<accession>A0A1F4U1Y5</accession>
<comment type="caution">
    <text evidence="3">The sequence shown here is derived from an EMBL/GenBank/DDBJ whole genome shotgun (WGS) entry which is preliminary data.</text>
</comment>
<dbReference type="EMBL" id="MEUM01000159">
    <property type="protein sequence ID" value="OGC38956.1"/>
    <property type="molecule type" value="Genomic_DNA"/>
</dbReference>
<feature type="domain" description="DUF4097" evidence="1">
    <location>
        <begin position="75"/>
        <end position="255"/>
    </location>
</feature>
<reference evidence="3 4" key="1">
    <citation type="journal article" date="2016" name="Nat. Commun.">
        <title>Thousands of microbial genomes shed light on interconnected biogeochemical processes in an aquifer system.</title>
        <authorList>
            <person name="Anantharaman K."/>
            <person name="Brown C.T."/>
            <person name="Hug L.A."/>
            <person name="Sharon I."/>
            <person name="Castelle C.J."/>
            <person name="Probst A.J."/>
            <person name="Thomas B.C."/>
            <person name="Singh A."/>
            <person name="Wilkins M.J."/>
            <person name="Karaoz U."/>
            <person name="Brodie E.L."/>
            <person name="Williams K.H."/>
            <person name="Hubbard S.S."/>
            <person name="Banfield J.F."/>
        </authorList>
    </citation>
    <scope>NUCLEOTIDE SEQUENCE [LARGE SCALE GENOMIC DNA]</scope>
</reference>
<dbReference type="InterPro" id="IPR025164">
    <property type="entry name" value="Toastrack_DUF4097"/>
</dbReference>
<name>A0A1F4U1Y5_UNCW3</name>
<proteinExistence type="predicted"/>
<feature type="domain" description="YvlB/LiaX N-terminal" evidence="2">
    <location>
        <begin position="2"/>
        <end position="31"/>
    </location>
</feature>
<protein>
    <submittedName>
        <fullName evidence="3">Uncharacterized protein</fullName>
    </submittedName>
</protein>
<evidence type="ECO:0000259" key="2">
    <source>
        <dbReference type="Pfam" id="PF22746"/>
    </source>
</evidence>
<sequence length="264" mass="29356">MNERLKILKLLEEGKINADEASRLLEALSHSESGHKKHHRMWAAFEHIPESIATMINGSLQHMSSPEELRFSGKSQLEIKAISGDLIIQGTEQNEILVRKDGFGHVKEKDDKIEIKAISGDINAQIPKQTKILIKGVSGAITISDMENEILLKTVSGNVIGKNLRGSFTGDMIAGDLVLDFIEVKDLNIRSRSGDVMLHLDDQIDAHISIETEEGEIFCDLPLQNEEKNDFTLKGDLKTGKGNIEIKCDLGDTHLKRRESKVTN</sequence>
<dbReference type="Pfam" id="PF22746">
    <property type="entry name" value="SHOCT-like_DUF2089-C"/>
    <property type="match status" value="1"/>
</dbReference>
<dbReference type="InterPro" id="IPR053959">
    <property type="entry name" value="YvlB/LiaX_N"/>
</dbReference>
<organism evidence="3 4">
    <name type="scientific">candidate division WOR-3 bacterium RBG_13_43_14</name>
    <dbReference type="NCBI Taxonomy" id="1802590"/>
    <lineage>
        <taxon>Bacteria</taxon>
        <taxon>Bacteria division WOR-3</taxon>
    </lineage>
</organism>